<name>A0A317SVL6_9PEZI</name>
<dbReference type="STRING" id="42249.A0A317SVL6"/>
<keyword evidence="3" id="KW-1185">Reference proteome</keyword>
<comment type="caution">
    <text evidence="2">The sequence shown here is derived from an EMBL/GenBank/DDBJ whole genome shotgun (WGS) entry which is preliminary data.</text>
</comment>
<gene>
    <name evidence="2" type="ORF">C7212DRAFT_179794</name>
</gene>
<proteinExistence type="predicted"/>
<organism evidence="2 3">
    <name type="scientific">Tuber magnatum</name>
    <name type="common">white Piedmont truffle</name>
    <dbReference type="NCBI Taxonomy" id="42249"/>
    <lineage>
        <taxon>Eukaryota</taxon>
        <taxon>Fungi</taxon>
        <taxon>Dikarya</taxon>
        <taxon>Ascomycota</taxon>
        <taxon>Pezizomycotina</taxon>
        <taxon>Pezizomycetes</taxon>
        <taxon>Pezizales</taxon>
        <taxon>Tuberaceae</taxon>
        <taxon>Tuber</taxon>
    </lineage>
</organism>
<dbReference type="AlphaFoldDB" id="A0A317SVL6"/>
<protein>
    <submittedName>
        <fullName evidence="2">Uncharacterized protein</fullName>
    </submittedName>
</protein>
<evidence type="ECO:0000256" key="1">
    <source>
        <dbReference type="SAM" id="MobiDB-lite"/>
    </source>
</evidence>
<sequence length="276" mass="31027">MNYYLNDGLEGVERRQYRDARSFTRAINSQADKLGSGNLNSGQYAVFSPVSQDQLTNLECIRDTRYKSLRFLYLNDAETLIVKMTPGPAHIVATSELAKYLIEKLAAMGLHRALHDMRAAAYQGVRSKKEADTALKPSTSRPRRTGWPTVVFECGILESQRRLRADARWWLENSARAVNTVLLISVSEPGRNIHLEQWGIRSTPNPYITKGRPHPLSATPTKINDIDMDGDTVTGPPLRLAFDEDFLRPPASGEGDIVFTVQDLRDYSNDVWSGME</sequence>
<evidence type="ECO:0000313" key="3">
    <source>
        <dbReference type="Proteomes" id="UP000246991"/>
    </source>
</evidence>
<evidence type="ECO:0000313" key="2">
    <source>
        <dbReference type="EMBL" id="PWW77597.1"/>
    </source>
</evidence>
<accession>A0A317SVL6</accession>
<dbReference type="EMBL" id="PYWC01000021">
    <property type="protein sequence ID" value="PWW77597.1"/>
    <property type="molecule type" value="Genomic_DNA"/>
</dbReference>
<feature type="region of interest" description="Disordered" evidence="1">
    <location>
        <begin position="206"/>
        <end position="229"/>
    </location>
</feature>
<dbReference type="OrthoDB" id="76567at2759"/>
<reference evidence="2 3" key="1">
    <citation type="submission" date="2018-03" db="EMBL/GenBank/DDBJ databases">
        <title>Genomes of Pezizomycetes fungi and the evolution of truffles.</title>
        <authorList>
            <person name="Murat C."/>
            <person name="Payen T."/>
            <person name="Noel B."/>
            <person name="Kuo A."/>
            <person name="Martin F.M."/>
        </authorList>
    </citation>
    <scope>NUCLEOTIDE SEQUENCE [LARGE SCALE GENOMIC DNA]</scope>
    <source>
        <strain evidence="2">091103-1</strain>
    </source>
</reference>
<dbReference type="Proteomes" id="UP000246991">
    <property type="component" value="Unassembled WGS sequence"/>
</dbReference>